<dbReference type="Proteomes" id="UP000218811">
    <property type="component" value="Unassembled WGS sequence"/>
</dbReference>
<proteinExistence type="predicted"/>
<accession>A0A2H3JYZ9</accession>
<dbReference type="STRING" id="742152.A0A2H3JYZ9"/>
<dbReference type="Gene3D" id="3.30.710.10">
    <property type="entry name" value="Potassium Channel Kv1.1, Chain A"/>
    <property type="match status" value="1"/>
</dbReference>
<dbReference type="OrthoDB" id="3036049at2759"/>
<protein>
    <recommendedName>
        <fullName evidence="2">BTB domain-containing protein</fullName>
    </recommendedName>
</protein>
<evidence type="ECO:0000259" key="2">
    <source>
        <dbReference type="PROSITE" id="PS50097"/>
    </source>
</evidence>
<organism evidence="3 4">
    <name type="scientific">Wolfiporia cocos (strain MD-104)</name>
    <name type="common">Brown rot fungus</name>
    <dbReference type="NCBI Taxonomy" id="742152"/>
    <lineage>
        <taxon>Eukaryota</taxon>
        <taxon>Fungi</taxon>
        <taxon>Dikarya</taxon>
        <taxon>Basidiomycota</taxon>
        <taxon>Agaricomycotina</taxon>
        <taxon>Agaricomycetes</taxon>
        <taxon>Polyporales</taxon>
        <taxon>Phaeolaceae</taxon>
        <taxon>Wolfiporia</taxon>
    </lineage>
</organism>
<dbReference type="CDD" id="cd18186">
    <property type="entry name" value="BTB_POZ_ZBTB_KLHL-like"/>
    <property type="match status" value="1"/>
</dbReference>
<dbReference type="InterPro" id="IPR011333">
    <property type="entry name" value="SKP1/BTB/POZ_sf"/>
</dbReference>
<sequence>MSDNTEGPRRKRPREETSPPALSAQTQHSDSEGLTRDTSFWFPDGNIVLVAQEDAFRVHQSVLSRGSTFFREMFGVPQPLDSEKLDGSYVIRLADRSDDVRCLLRVLYDGGSMLLGPDTEVEFSTIAAVVRLGHKYELDDLKFAALGRLERCFPTEYVNWDFTSNRAKSCGVVIKPADAIVAVNLARLTNTLSILPVALYQCCWLSTEDLLQGGMDSIDKLSTDDLRRCINAKALIALSTSGIIATISRKRPYTCSCEAVVRRVVEHLANDHEACLDPSQVQWPNRSIKYIERHCCPACRAEVQSKRMQQAKITWSRLPKLMDLNAPAWKDELAQIPVPS</sequence>
<feature type="domain" description="BTB" evidence="2">
    <location>
        <begin position="45"/>
        <end position="110"/>
    </location>
</feature>
<dbReference type="Pfam" id="PF00651">
    <property type="entry name" value="BTB"/>
    <property type="match status" value="1"/>
</dbReference>
<evidence type="ECO:0000313" key="3">
    <source>
        <dbReference type="EMBL" id="PCH43108.1"/>
    </source>
</evidence>
<dbReference type="OMA" id="ANDHEAC"/>
<gene>
    <name evidence="3" type="ORF">WOLCODRAFT_103090</name>
</gene>
<evidence type="ECO:0000256" key="1">
    <source>
        <dbReference type="SAM" id="MobiDB-lite"/>
    </source>
</evidence>
<dbReference type="SMART" id="SM00225">
    <property type="entry name" value="BTB"/>
    <property type="match status" value="1"/>
</dbReference>
<dbReference type="SUPFAM" id="SSF54695">
    <property type="entry name" value="POZ domain"/>
    <property type="match status" value="1"/>
</dbReference>
<feature type="region of interest" description="Disordered" evidence="1">
    <location>
        <begin position="1"/>
        <end position="35"/>
    </location>
</feature>
<reference evidence="3 4" key="1">
    <citation type="journal article" date="2012" name="Science">
        <title>The Paleozoic origin of enzymatic lignin decomposition reconstructed from 31 fungal genomes.</title>
        <authorList>
            <person name="Floudas D."/>
            <person name="Binder M."/>
            <person name="Riley R."/>
            <person name="Barry K."/>
            <person name="Blanchette R.A."/>
            <person name="Henrissat B."/>
            <person name="Martinez A.T."/>
            <person name="Otillar R."/>
            <person name="Spatafora J.W."/>
            <person name="Yadav J.S."/>
            <person name="Aerts A."/>
            <person name="Benoit I."/>
            <person name="Boyd A."/>
            <person name="Carlson A."/>
            <person name="Copeland A."/>
            <person name="Coutinho P.M."/>
            <person name="de Vries R.P."/>
            <person name="Ferreira P."/>
            <person name="Findley K."/>
            <person name="Foster B."/>
            <person name="Gaskell J."/>
            <person name="Glotzer D."/>
            <person name="Gorecki P."/>
            <person name="Heitman J."/>
            <person name="Hesse C."/>
            <person name="Hori C."/>
            <person name="Igarashi K."/>
            <person name="Jurgens J.A."/>
            <person name="Kallen N."/>
            <person name="Kersten P."/>
            <person name="Kohler A."/>
            <person name="Kuees U."/>
            <person name="Kumar T.K.A."/>
            <person name="Kuo A."/>
            <person name="LaButti K."/>
            <person name="Larrondo L.F."/>
            <person name="Lindquist E."/>
            <person name="Ling A."/>
            <person name="Lombard V."/>
            <person name="Lucas S."/>
            <person name="Lundell T."/>
            <person name="Martin R."/>
            <person name="McLaughlin D.J."/>
            <person name="Morgenstern I."/>
            <person name="Morin E."/>
            <person name="Murat C."/>
            <person name="Nagy L.G."/>
            <person name="Nolan M."/>
            <person name="Ohm R.A."/>
            <person name="Patyshakuliyeva A."/>
            <person name="Rokas A."/>
            <person name="Ruiz-Duenas F.J."/>
            <person name="Sabat G."/>
            <person name="Salamov A."/>
            <person name="Samejima M."/>
            <person name="Schmutz J."/>
            <person name="Slot J.C."/>
            <person name="St John F."/>
            <person name="Stenlid J."/>
            <person name="Sun H."/>
            <person name="Sun S."/>
            <person name="Syed K."/>
            <person name="Tsang A."/>
            <person name="Wiebenga A."/>
            <person name="Young D."/>
            <person name="Pisabarro A."/>
            <person name="Eastwood D.C."/>
            <person name="Martin F."/>
            <person name="Cullen D."/>
            <person name="Grigoriev I.V."/>
            <person name="Hibbett D.S."/>
        </authorList>
    </citation>
    <scope>NUCLEOTIDE SEQUENCE [LARGE SCALE GENOMIC DNA]</scope>
    <source>
        <strain evidence="3 4">MD-104</strain>
    </source>
</reference>
<evidence type="ECO:0000313" key="4">
    <source>
        <dbReference type="Proteomes" id="UP000218811"/>
    </source>
</evidence>
<dbReference type="InterPro" id="IPR000210">
    <property type="entry name" value="BTB/POZ_dom"/>
</dbReference>
<dbReference type="AlphaFoldDB" id="A0A2H3JYZ9"/>
<keyword evidence="4" id="KW-1185">Reference proteome</keyword>
<name>A0A2H3JYZ9_WOLCO</name>
<dbReference type="EMBL" id="KB468135">
    <property type="protein sequence ID" value="PCH43108.1"/>
    <property type="molecule type" value="Genomic_DNA"/>
</dbReference>
<dbReference type="PROSITE" id="PS50097">
    <property type="entry name" value="BTB"/>
    <property type="match status" value="1"/>
</dbReference>